<feature type="transmembrane region" description="Helical" evidence="2">
    <location>
        <begin position="29"/>
        <end position="49"/>
    </location>
</feature>
<feature type="transmembrane region" description="Helical" evidence="2">
    <location>
        <begin position="199"/>
        <end position="219"/>
    </location>
</feature>
<keyword evidence="2" id="KW-0812">Transmembrane</keyword>
<dbReference type="Proteomes" id="UP000199019">
    <property type="component" value="Unassembled WGS sequence"/>
</dbReference>
<dbReference type="AlphaFoldDB" id="A0A1H9QU40"/>
<evidence type="ECO:0000256" key="2">
    <source>
        <dbReference type="SAM" id="Phobius"/>
    </source>
</evidence>
<protein>
    <submittedName>
        <fullName evidence="3">Uncharacterized membrane protein YoaT, DUF817 family</fullName>
    </submittedName>
</protein>
<feature type="transmembrane region" description="Helical" evidence="2">
    <location>
        <begin position="114"/>
        <end position="133"/>
    </location>
</feature>
<proteinExistence type="predicted"/>
<name>A0A1H9QU40_9MICO</name>
<feature type="transmembrane region" description="Helical" evidence="2">
    <location>
        <begin position="170"/>
        <end position="187"/>
    </location>
</feature>
<dbReference type="EMBL" id="FOHB01000001">
    <property type="protein sequence ID" value="SER63992.1"/>
    <property type="molecule type" value="Genomic_DNA"/>
</dbReference>
<sequence>MGGAGQRGARRAVHAVAQLLRFAWLEARACAFAVVIFAGLALSTVVPLPVARYDALLMYGVVATLAFWALRLETGREVLGTAAFHLVGLTFEVLKVRLGSWAYPEEALTKVGGVPLYSGFMYAAVGSYIARAWRLMDLRLTRYRPWPTAVLAAAVYANFVTHHFLPDVRVVLALLLVAATWRTWVHYTVGEARYRMPLALSFVLIGFFLWLAENISTIFAAYRYPDQADGWSMVHVGKFGSWALLVVVSFVLVANWKTSHLRDETLRHPDPGLDPGRFRSKAPTAAPTAVPTVER</sequence>
<keyword evidence="2" id="KW-1133">Transmembrane helix</keyword>
<organism evidence="3 4">
    <name type="scientific">Pedococcus cremeus</name>
    <dbReference type="NCBI Taxonomy" id="587636"/>
    <lineage>
        <taxon>Bacteria</taxon>
        <taxon>Bacillati</taxon>
        <taxon>Actinomycetota</taxon>
        <taxon>Actinomycetes</taxon>
        <taxon>Micrococcales</taxon>
        <taxon>Intrasporangiaceae</taxon>
        <taxon>Pedococcus</taxon>
    </lineage>
</organism>
<evidence type="ECO:0000313" key="4">
    <source>
        <dbReference type="Proteomes" id="UP000199019"/>
    </source>
</evidence>
<feature type="transmembrane region" description="Helical" evidence="2">
    <location>
        <begin position="239"/>
        <end position="256"/>
    </location>
</feature>
<gene>
    <name evidence="3" type="ORF">SAMN05216199_0749</name>
</gene>
<keyword evidence="4" id="KW-1185">Reference proteome</keyword>
<feature type="transmembrane region" description="Helical" evidence="2">
    <location>
        <begin position="145"/>
        <end position="164"/>
    </location>
</feature>
<feature type="transmembrane region" description="Helical" evidence="2">
    <location>
        <begin position="78"/>
        <end position="94"/>
    </location>
</feature>
<dbReference type="OrthoDB" id="1550598at2"/>
<accession>A0A1H9QU40</accession>
<feature type="transmembrane region" description="Helical" evidence="2">
    <location>
        <begin position="55"/>
        <end position="71"/>
    </location>
</feature>
<dbReference type="Pfam" id="PF05675">
    <property type="entry name" value="DUF817"/>
    <property type="match status" value="1"/>
</dbReference>
<dbReference type="STRING" id="587636.SAMN05216199_0749"/>
<reference evidence="4" key="1">
    <citation type="submission" date="2016-10" db="EMBL/GenBank/DDBJ databases">
        <authorList>
            <person name="Varghese N."/>
            <person name="Submissions S."/>
        </authorList>
    </citation>
    <scope>NUCLEOTIDE SEQUENCE [LARGE SCALE GENOMIC DNA]</scope>
    <source>
        <strain evidence="4">CGMCC 1.6963</strain>
    </source>
</reference>
<dbReference type="PIRSF" id="PIRSF009141">
    <property type="entry name" value="UCP009141"/>
    <property type="match status" value="1"/>
</dbReference>
<feature type="compositionally biased region" description="Low complexity" evidence="1">
    <location>
        <begin position="282"/>
        <end position="295"/>
    </location>
</feature>
<keyword evidence="2" id="KW-0472">Membrane</keyword>
<evidence type="ECO:0000256" key="1">
    <source>
        <dbReference type="SAM" id="MobiDB-lite"/>
    </source>
</evidence>
<evidence type="ECO:0000313" key="3">
    <source>
        <dbReference type="EMBL" id="SER63992.1"/>
    </source>
</evidence>
<dbReference type="RefSeq" id="WP_143056098.1">
    <property type="nucleotide sequence ID" value="NZ_FOHB01000001.1"/>
</dbReference>
<dbReference type="InterPro" id="IPR008535">
    <property type="entry name" value="DUF817"/>
</dbReference>
<feature type="region of interest" description="Disordered" evidence="1">
    <location>
        <begin position="267"/>
        <end position="295"/>
    </location>
</feature>